<dbReference type="GO" id="GO:0003676">
    <property type="term" value="F:nucleic acid binding"/>
    <property type="evidence" value="ECO:0007669"/>
    <property type="project" value="InterPro"/>
</dbReference>
<dbReference type="EMBL" id="FNEK01000112">
    <property type="protein sequence ID" value="SDL76006.1"/>
    <property type="molecule type" value="Genomic_DNA"/>
</dbReference>
<evidence type="ECO:0000313" key="2">
    <source>
        <dbReference type="EMBL" id="SDL76006.1"/>
    </source>
</evidence>
<gene>
    <name evidence="2" type="ORF">SAMN04488026_111216</name>
</gene>
<protein>
    <submittedName>
        <fullName evidence="2">Transposase InsO and inactivated derivatives</fullName>
    </submittedName>
</protein>
<evidence type="ECO:0000259" key="1">
    <source>
        <dbReference type="PROSITE" id="PS50994"/>
    </source>
</evidence>
<dbReference type="InterPro" id="IPR036397">
    <property type="entry name" value="RNaseH_sf"/>
</dbReference>
<dbReference type="AlphaFoldDB" id="A0A1G9MNZ6"/>
<keyword evidence="3" id="KW-1185">Reference proteome</keyword>
<organism evidence="2 3">
    <name type="scientific">Aliiruegeria lutimaris</name>
    <dbReference type="NCBI Taxonomy" id="571298"/>
    <lineage>
        <taxon>Bacteria</taxon>
        <taxon>Pseudomonadati</taxon>
        <taxon>Pseudomonadota</taxon>
        <taxon>Alphaproteobacteria</taxon>
        <taxon>Rhodobacterales</taxon>
        <taxon>Roseobacteraceae</taxon>
        <taxon>Aliiruegeria</taxon>
    </lineage>
</organism>
<proteinExistence type="predicted"/>
<dbReference type="Pfam" id="PF13333">
    <property type="entry name" value="rve_2"/>
    <property type="match status" value="1"/>
</dbReference>
<dbReference type="STRING" id="571298.SAMN04488026_111216"/>
<sequence>MRFAFVEEHRNDFPVARLCKIMDVSPRGYRAWRRRPLSNRQRNDMVVLAHIREQFALSLGSYGRPRMTEELKELGLHVGHRRVGRLMRMNSISVKRSKKFKATTDSNHSFNIAPNLLDRDFLADRPNRKWAGDISYVWTQEGWLYLAVILDLHSQRVVGWAVSNRMKRDLAIRALKMAIALRQPPRGCIHHTDRGSQYCSHDYQKILHQHGFEVSMSGKGNCYDNAAVETFFKTIKAELIWRRSWPTRRAAELAIFEYINGFYNPHRKHSALGWKSPLAFEAQAA</sequence>
<name>A0A1G9MNZ6_9RHOB</name>
<dbReference type="GO" id="GO:0015074">
    <property type="term" value="P:DNA integration"/>
    <property type="evidence" value="ECO:0007669"/>
    <property type="project" value="InterPro"/>
</dbReference>
<dbReference type="InterPro" id="IPR001584">
    <property type="entry name" value="Integrase_cat-core"/>
</dbReference>
<dbReference type="Pfam" id="PF13276">
    <property type="entry name" value="HTH_21"/>
    <property type="match status" value="1"/>
</dbReference>
<dbReference type="InterPro" id="IPR048020">
    <property type="entry name" value="Transpos_IS3"/>
</dbReference>
<feature type="domain" description="Integrase catalytic" evidence="1">
    <location>
        <begin position="122"/>
        <end position="285"/>
    </location>
</feature>
<dbReference type="SUPFAM" id="SSF53098">
    <property type="entry name" value="Ribonuclease H-like"/>
    <property type="match status" value="1"/>
</dbReference>
<dbReference type="Gene3D" id="3.30.420.10">
    <property type="entry name" value="Ribonuclease H-like superfamily/Ribonuclease H"/>
    <property type="match status" value="1"/>
</dbReference>
<accession>A0A1G9MNZ6</accession>
<dbReference type="InterPro" id="IPR025948">
    <property type="entry name" value="HTH-like_dom"/>
</dbReference>
<dbReference type="Pfam" id="PF00665">
    <property type="entry name" value="rve"/>
    <property type="match status" value="1"/>
</dbReference>
<dbReference type="PANTHER" id="PTHR46889:SF4">
    <property type="entry name" value="TRANSPOSASE INSO FOR INSERTION SEQUENCE ELEMENT IS911B-RELATED"/>
    <property type="match status" value="1"/>
</dbReference>
<dbReference type="InterPro" id="IPR012337">
    <property type="entry name" value="RNaseH-like_sf"/>
</dbReference>
<dbReference type="PROSITE" id="PS50994">
    <property type="entry name" value="INTEGRASE"/>
    <property type="match status" value="1"/>
</dbReference>
<dbReference type="InterPro" id="IPR050900">
    <property type="entry name" value="Transposase_IS3/IS150/IS904"/>
</dbReference>
<dbReference type="Proteomes" id="UP000199382">
    <property type="component" value="Unassembled WGS sequence"/>
</dbReference>
<dbReference type="PANTHER" id="PTHR46889">
    <property type="entry name" value="TRANSPOSASE INSF FOR INSERTION SEQUENCE IS3B-RELATED"/>
    <property type="match status" value="1"/>
</dbReference>
<evidence type="ECO:0000313" key="3">
    <source>
        <dbReference type="Proteomes" id="UP000199382"/>
    </source>
</evidence>
<dbReference type="NCBIfam" id="NF033516">
    <property type="entry name" value="transpos_IS3"/>
    <property type="match status" value="1"/>
</dbReference>
<reference evidence="2 3" key="1">
    <citation type="submission" date="2016-10" db="EMBL/GenBank/DDBJ databases">
        <authorList>
            <person name="de Groot N.N."/>
        </authorList>
    </citation>
    <scope>NUCLEOTIDE SEQUENCE [LARGE SCALE GENOMIC DNA]</scope>
    <source>
        <strain evidence="2 3">DSM 25294</strain>
    </source>
</reference>